<keyword evidence="9" id="KW-1185">Reference proteome</keyword>
<dbReference type="GO" id="GO:0012505">
    <property type="term" value="C:endomembrane system"/>
    <property type="evidence" value="ECO:0007669"/>
    <property type="project" value="UniProtKB-SubCell"/>
</dbReference>
<organism evidence="8 9">
    <name type="scientific">Phaeomoniella chlamydospora</name>
    <name type="common">Phaeoacremonium chlamydosporum</name>
    <dbReference type="NCBI Taxonomy" id="158046"/>
    <lineage>
        <taxon>Eukaryota</taxon>
        <taxon>Fungi</taxon>
        <taxon>Dikarya</taxon>
        <taxon>Ascomycota</taxon>
        <taxon>Pezizomycotina</taxon>
        <taxon>Eurotiomycetes</taxon>
        <taxon>Chaetothyriomycetidae</taxon>
        <taxon>Phaeomoniellales</taxon>
        <taxon>Phaeomoniellaceae</taxon>
        <taxon>Phaeomoniella</taxon>
    </lineage>
</organism>
<dbReference type="OrthoDB" id="434771at2759"/>
<feature type="chain" id="PRO_5002543795" evidence="6">
    <location>
        <begin position="27"/>
        <end position="900"/>
    </location>
</feature>
<comment type="caution">
    <text evidence="8">The sequence shown here is derived from an EMBL/GenBank/DDBJ whole genome shotgun (WGS) entry which is preliminary data.</text>
</comment>
<feature type="compositionally biased region" description="Polar residues" evidence="5">
    <location>
        <begin position="440"/>
        <end position="463"/>
    </location>
</feature>
<dbReference type="GO" id="GO:0005737">
    <property type="term" value="C:cytoplasm"/>
    <property type="evidence" value="ECO:0007669"/>
    <property type="project" value="TreeGrafter"/>
</dbReference>
<evidence type="ECO:0000259" key="7">
    <source>
        <dbReference type="PROSITE" id="PS51469"/>
    </source>
</evidence>
<comment type="subcellular location">
    <subcellularLocation>
        <location evidence="1">Endomembrane system</location>
    </subcellularLocation>
</comment>
<dbReference type="EMBL" id="LCWF01000001">
    <property type="protein sequence ID" value="KKY29222.1"/>
    <property type="molecule type" value="Genomic_DNA"/>
</dbReference>
<dbReference type="AlphaFoldDB" id="A0A0G2F362"/>
<dbReference type="PANTHER" id="PTHR12953:SF0">
    <property type="entry name" value="SUN DOMAIN-CONTAINING OSSIFICATION FACTOR"/>
    <property type="match status" value="1"/>
</dbReference>
<dbReference type="PANTHER" id="PTHR12953">
    <property type="entry name" value="MEMBRANE PROTEIN CH1 RELATED"/>
    <property type="match status" value="1"/>
</dbReference>
<keyword evidence="2" id="KW-0812">Transmembrane</keyword>
<dbReference type="FunFam" id="2.60.120.260:FF:000082">
    <property type="entry name" value="Sad1/UNC domain protein"/>
    <property type="match status" value="1"/>
</dbReference>
<evidence type="ECO:0000256" key="4">
    <source>
        <dbReference type="ARBA" id="ARBA00023136"/>
    </source>
</evidence>
<feature type="compositionally biased region" description="Low complexity" evidence="5">
    <location>
        <begin position="757"/>
        <end position="769"/>
    </location>
</feature>
<feature type="region of interest" description="Disordered" evidence="5">
    <location>
        <begin position="161"/>
        <end position="187"/>
    </location>
</feature>
<dbReference type="SUPFAM" id="SSF49785">
    <property type="entry name" value="Galactose-binding domain-like"/>
    <property type="match status" value="1"/>
</dbReference>
<dbReference type="InterPro" id="IPR008979">
    <property type="entry name" value="Galactose-bd-like_sf"/>
</dbReference>
<feature type="compositionally biased region" description="Polar residues" evidence="5">
    <location>
        <begin position="110"/>
        <end position="124"/>
    </location>
</feature>
<proteinExistence type="predicted"/>
<feature type="compositionally biased region" description="Basic and acidic residues" evidence="5">
    <location>
        <begin position="783"/>
        <end position="796"/>
    </location>
</feature>
<feature type="compositionally biased region" description="Acidic residues" evidence="5">
    <location>
        <begin position="817"/>
        <end position="830"/>
    </location>
</feature>
<keyword evidence="4" id="KW-0472">Membrane</keyword>
<feature type="region of interest" description="Disordered" evidence="5">
    <location>
        <begin position="215"/>
        <end position="237"/>
    </location>
</feature>
<feature type="region of interest" description="Disordered" evidence="5">
    <location>
        <begin position="755"/>
        <end position="900"/>
    </location>
</feature>
<dbReference type="PROSITE" id="PS51469">
    <property type="entry name" value="SUN"/>
    <property type="match status" value="1"/>
</dbReference>
<accession>A0A0G2F362</accession>
<evidence type="ECO:0000256" key="3">
    <source>
        <dbReference type="ARBA" id="ARBA00022989"/>
    </source>
</evidence>
<feature type="compositionally biased region" description="Low complexity" evidence="5">
    <location>
        <begin position="539"/>
        <end position="581"/>
    </location>
</feature>
<dbReference type="InterPro" id="IPR012919">
    <property type="entry name" value="SUN_dom"/>
</dbReference>
<sequence>MKMKARLRIAPGLLCYFIAFASNVESASQSTTQVVSTCPYRTVNYITHSLPQQCHKSSWSSAPATSVDESNGSTDVAVTLTATVSKSAAADTSVTSTSETSHSPSKDAHSSATSSESLQVTNTPSSEEDDSDSDSALGNANFLSFEEWKGQNLAKLGQSAEHIGKKQPLSDENRKRPSNIHNSLDSLGDDAEIDLDFGGFAAQKPETPDTVELRRAIDTPSEEEVLDADSTPKAKLRNKDAGTTCKERFNYASFDCAAAVRKTNPQASGATSVLIEKNRDSYMLNECGAENKFIILELCDDIAIDTVVLANFEFFSSTFRTFRVSVSDRYPVKVDKWKVLGTYEARNTREIQAFLVENPVIWARYLRIEFLTHYGSEFYCPVSLIRVHGTTMMEDYKHDEEASRAEDEAEQEDEATLAVDVGEKLDPDAVAQPILDEQASRTSSVESQKETYTTSPSDIPSISEGVYSTQTLHVYPTSPYVIAGNLGNDSMSMIFESPESTCAIGHSPTVLSVATAFISDSSSDRITSTAPGQYASERSGTIVSSSSMSTSSPEEQASSSDTNSTNNTTISPSKTSSSTKISHSDHSKSSTATHPHSANPTIQESFFKSVQKRLQMLESNSSLSLQYIEEQSRILREAFSKVEHKQVAKTTTFLDYLNTTVLNELKDFRQQYDQIWQSTVIELETQREQYQREVLAMNARLGILADEVIFQKRMSILQSTLVLLCLALVLFSRGALNTYLELPIVQNVMARSPSWRTTLSPETPVSSPSVERRRSSLRGKSIGSHDDREDASHEGLQRVTSPEIAYSPPTPTSQYDAESEADQTDSEVEEPSNSIADLSPIERPSSSPGILIRTDDTPSPQTNALNGDAVRPIPQMEPLDDDQIDNDFSNGRQLVDIPET</sequence>
<evidence type="ECO:0000256" key="1">
    <source>
        <dbReference type="ARBA" id="ARBA00004308"/>
    </source>
</evidence>
<gene>
    <name evidence="8" type="ORF">UCRPC4_g00012</name>
</gene>
<feature type="signal peptide" evidence="6">
    <location>
        <begin position="1"/>
        <end position="26"/>
    </location>
</feature>
<keyword evidence="6" id="KW-0732">Signal</keyword>
<dbReference type="Gene3D" id="2.60.120.260">
    <property type="entry name" value="Galactose-binding domain-like"/>
    <property type="match status" value="1"/>
</dbReference>
<feature type="compositionally biased region" description="Basic and acidic residues" evidence="5">
    <location>
        <begin position="162"/>
        <end position="175"/>
    </location>
</feature>
<feature type="region of interest" description="Disordered" evidence="5">
    <location>
        <begin position="522"/>
        <end position="601"/>
    </location>
</feature>
<feature type="compositionally biased region" description="Low complexity" evidence="5">
    <location>
        <begin position="88"/>
        <end position="103"/>
    </location>
</feature>
<name>A0A0G2F362_PHACM</name>
<evidence type="ECO:0000313" key="9">
    <source>
        <dbReference type="Proteomes" id="UP000053317"/>
    </source>
</evidence>
<keyword evidence="3" id="KW-1133">Transmembrane helix</keyword>
<feature type="domain" description="SUN" evidence="7">
    <location>
        <begin position="222"/>
        <end position="392"/>
    </location>
</feature>
<feature type="region of interest" description="Disordered" evidence="5">
    <location>
        <begin position="88"/>
        <end position="138"/>
    </location>
</feature>
<evidence type="ECO:0000256" key="5">
    <source>
        <dbReference type="SAM" id="MobiDB-lite"/>
    </source>
</evidence>
<evidence type="ECO:0000256" key="6">
    <source>
        <dbReference type="SAM" id="SignalP"/>
    </source>
</evidence>
<dbReference type="GO" id="GO:0034975">
    <property type="term" value="P:protein folding in endoplasmic reticulum"/>
    <property type="evidence" value="ECO:0007669"/>
    <property type="project" value="TreeGrafter"/>
</dbReference>
<dbReference type="Pfam" id="PF07738">
    <property type="entry name" value="Sad1_UNC"/>
    <property type="match status" value="1"/>
</dbReference>
<reference evidence="8 9" key="1">
    <citation type="submission" date="2015-05" db="EMBL/GenBank/DDBJ databases">
        <title>Distinctive expansion of gene families associated with plant cell wall degradation and secondary metabolism in the genomes of grapevine trunk pathogens.</title>
        <authorList>
            <person name="Lawrence D.P."/>
            <person name="Travadon R."/>
            <person name="Rolshausen P.E."/>
            <person name="Baumgartner K."/>
        </authorList>
    </citation>
    <scope>NUCLEOTIDE SEQUENCE [LARGE SCALE GENOMIC DNA]</scope>
    <source>
        <strain evidence="8">UCRPC4</strain>
    </source>
</reference>
<dbReference type="GO" id="GO:0016020">
    <property type="term" value="C:membrane"/>
    <property type="evidence" value="ECO:0007669"/>
    <property type="project" value="InterPro"/>
</dbReference>
<reference evidence="8 9" key="2">
    <citation type="submission" date="2015-05" db="EMBL/GenBank/DDBJ databases">
        <authorList>
            <person name="Morales-Cruz A."/>
            <person name="Amrine K.C."/>
            <person name="Cantu D."/>
        </authorList>
    </citation>
    <scope>NUCLEOTIDE SEQUENCE [LARGE SCALE GENOMIC DNA]</scope>
    <source>
        <strain evidence="8">UCRPC4</strain>
    </source>
</reference>
<dbReference type="Proteomes" id="UP000053317">
    <property type="component" value="Unassembled WGS sequence"/>
</dbReference>
<evidence type="ECO:0000256" key="2">
    <source>
        <dbReference type="ARBA" id="ARBA00022692"/>
    </source>
</evidence>
<evidence type="ECO:0000313" key="8">
    <source>
        <dbReference type="EMBL" id="KKY29222.1"/>
    </source>
</evidence>
<dbReference type="InterPro" id="IPR045120">
    <property type="entry name" value="Suco/Slp1-like"/>
</dbReference>
<feature type="region of interest" description="Disordered" evidence="5">
    <location>
        <begin position="434"/>
        <end position="463"/>
    </location>
</feature>
<protein>
    <submittedName>
        <fullName evidence="8">Putative sad1 unc domain protein</fullName>
    </submittedName>
</protein>